<protein>
    <recommendedName>
        <fullName evidence="4">Serine protease</fullName>
    </recommendedName>
</protein>
<comment type="caution">
    <text evidence="2">The sequence shown here is derived from an EMBL/GenBank/DDBJ whole genome shotgun (WGS) entry which is preliminary data.</text>
</comment>
<dbReference type="SUPFAM" id="SSF50494">
    <property type="entry name" value="Trypsin-like serine proteases"/>
    <property type="match status" value="1"/>
</dbReference>
<feature type="signal peptide" evidence="1">
    <location>
        <begin position="1"/>
        <end position="23"/>
    </location>
</feature>
<dbReference type="EMBL" id="BOON01000065">
    <property type="protein sequence ID" value="GII26078.1"/>
    <property type="molecule type" value="Genomic_DNA"/>
</dbReference>
<evidence type="ECO:0008006" key="4">
    <source>
        <dbReference type="Google" id="ProtNLM"/>
    </source>
</evidence>
<dbReference type="InterPro" id="IPR009003">
    <property type="entry name" value="Peptidase_S1_PA"/>
</dbReference>
<reference evidence="2" key="1">
    <citation type="submission" date="2021-01" db="EMBL/GenBank/DDBJ databases">
        <title>Whole genome shotgun sequence of Planosporangium mesophilum NBRC 109066.</title>
        <authorList>
            <person name="Komaki H."/>
            <person name="Tamura T."/>
        </authorList>
    </citation>
    <scope>NUCLEOTIDE SEQUENCE</scope>
    <source>
        <strain evidence="2">NBRC 109066</strain>
    </source>
</reference>
<gene>
    <name evidence="2" type="ORF">Pme01_56750</name>
</gene>
<accession>A0A8J3TFQ4</accession>
<evidence type="ECO:0000313" key="2">
    <source>
        <dbReference type="EMBL" id="GII26078.1"/>
    </source>
</evidence>
<evidence type="ECO:0000256" key="1">
    <source>
        <dbReference type="SAM" id="SignalP"/>
    </source>
</evidence>
<name>A0A8J3TFQ4_9ACTN</name>
<dbReference type="PANTHER" id="PTHR36234">
    <property type="entry name" value="LYSYL ENDOPEPTIDASE"/>
    <property type="match status" value="1"/>
</dbReference>
<dbReference type="Gene3D" id="2.40.10.10">
    <property type="entry name" value="Trypsin-like serine proteases"/>
    <property type="match status" value="1"/>
</dbReference>
<dbReference type="PANTHER" id="PTHR36234:SF5">
    <property type="entry name" value="LYSYL ENDOPEPTIDASE"/>
    <property type="match status" value="1"/>
</dbReference>
<keyword evidence="1" id="KW-0732">Signal</keyword>
<sequence length="426" mass="45439">MRRTVGVAAGVAALVAMTGVAVAAEHPSARPRVATQSPAAVPAPAEALSAATDEIVGTVEPVTKALDYLGGQRSTTFRYPGASYLKVHFNRLLLLPGDYVTVANAAGTESHRYSGDALRDTADAIGQRAGQWAMSLDGDTAVITLHTRTADPAGLRGRLAELGVGVDRVARGFTAAEREARLAAQRRSKAAAARRLAATEGRQESICSQTSTARDAVCYRTADPVAYARSKAVARLLINGNELCTAWRIGPNNRMITNHHCFTDTYSARSTEVWFNYECGVCGGFDVLRPTKVMGDRVLATDSRLDFTLFTVQNFDSISRFGYLQLDVRAPRAGEELYIPQHPGGDPTQIAVNNRSNGNCVVTDPSADGYGTGTDLSYYCDTEGGSSGSPVLARGTNKVIGLHHFGGCPNAGVRIDLIYNRLSRLL</sequence>
<evidence type="ECO:0000313" key="3">
    <source>
        <dbReference type="Proteomes" id="UP000599074"/>
    </source>
</evidence>
<dbReference type="Proteomes" id="UP000599074">
    <property type="component" value="Unassembled WGS sequence"/>
</dbReference>
<keyword evidence="3" id="KW-1185">Reference proteome</keyword>
<dbReference type="InterPro" id="IPR043504">
    <property type="entry name" value="Peptidase_S1_PA_chymotrypsin"/>
</dbReference>
<dbReference type="Pfam" id="PF13365">
    <property type="entry name" value="Trypsin_2"/>
    <property type="match status" value="1"/>
</dbReference>
<dbReference type="RefSeq" id="WP_168115195.1">
    <property type="nucleotide sequence ID" value="NZ_BOON01000065.1"/>
</dbReference>
<dbReference type="AlphaFoldDB" id="A0A8J3TFQ4"/>
<feature type="chain" id="PRO_5035207488" description="Serine protease" evidence="1">
    <location>
        <begin position="24"/>
        <end position="426"/>
    </location>
</feature>
<proteinExistence type="predicted"/>
<organism evidence="2 3">
    <name type="scientific">Planosporangium mesophilum</name>
    <dbReference type="NCBI Taxonomy" id="689768"/>
    <lineage>
        <taxon>Bacteria</taxon>
        <taxon>Bacillati</taxon>
        <taxon>Actinomycetota</taxon>
        <taxon>Actinomycetes</taxon>
        <taxon>Micromonosporales</taxon>
        <taxon>Micromonosporaceae</taxon>
        <taxon>Planosporangium</taxon>
    </lineage>
</organism>